<organism evidence="12 13">
    <name type="scientific">Fictibacillus barbaricus</name>
    <dbReference type="NCBI Taxonomy" id="182136"/>
    <lineage>
        <taxon>Bacteria</taxon>
        <taxon>Bacillati</taxon>
        <taxon>Bacillota</taxon>
        <taxon>Bacilli</taxon>
        <taxon>Bacillales</taxon>
        <taxon>Fictibacillaceae</taxon>
        <taxon>Fictibacillus</taxon>
    </lineage>
</organism>
<dbReference type="SUPFAM" id="SSF52266">
    <property type="entry name" value="SGNH hydrolase"/>
    <property type="match status" value="1"/>
</dbReference>
<evidence type="ECO:0000313" key="12">
    <source>
        <dbReference type="EMBL" id="MDR7074008.1"/>
    </source>
</evidence>
<comment type="caution">
    <text evidence="12">The sequence shown here is derived from an EMBL/GenBank/DDBJ whole genome shotgun (WGS) entry which is preliminary data.</text>
</comment>
<dbReference type="Gene3D" id="3.40.50.1110">
    <property type="entry name" value="SGNH hydrolase"/>
    <property type="match status" value="1"/>
</dbReference>
<proteinExistence type="inferred from homology"/>
<reference evidence="12 13" key="1">
    <citation type="submission" date="2023-07" db="EMBL/GenBank/DDBJ databases">
        <title>Sorghum-associated microbial communities from plants grown in Nebraska, USA.</title>
        <authorList>
            <person name="Schachtman D."/>
        </authorList>
    </citation>
    <scope>NUCLEOTIDE SEQUENCE [LARGE SCALE GENOMIC DNA]</scope>
    <source>
        <strain evidence="12 13">BE211</strain>
    </source>
</reference>
<accession>A0ABU1U3L7</accession>
<feature type="transmembrane region" description="Helical" evidence="10">
    <location>
        <begin position="12"/>
        <end position="31"/>
    </location>
</feature>
<feature type="transmembrane region" description="Helical" evidence="10">
    <location>
        <begin position="172"/>
        <end position="190"/>
    </location>
</feature>
<dbReference type="CDD" id="cd01840">
    <property type="entry name" value="SGNH_hydrolase_yrhL_like"/>
    <property type="match status" value="1"/>
</dbReference>
<evidence type="ECO:0000256" key="9">
    <source>
        <dbReference type="SAM" id="MobiDB-lite"/>
    </source>
</evidence>
<evidence type="ECO:0000256" key="10">
    <source>
        <dbReference type="SAM" id="Phobius"/>
    </source>
</evidence>
<feature type="region of interest" description="Disordered" evidence="9">
    <location>
        <begin position="401"/>
        <end position="474"/>
    </location>
</feature>
<feature type="transmembrane region" description="Helical" evidence="10">
    <location>
        <begin position="37"/>
        <end position="59"/>
    </location>
</feature>
<keyword evidence="4" id="KW-0808">Transferase</keyword>
<keyword evidence="3" id="KW-1003">Cell membrane</keyword>
<feature type="compositionally biased region" description="Basic and acidic residues" evidence="9">
    <location>
        <begin position="423"/>
        <end position="468"/>
    </location>
</feature>
<evidence type="ECO:0000256" key="8">
    <source>
        <dbReference type="ARBA" id="ARBA00023315"/>
    </source>
</evidence>
<feature type="transmembrane region" description="Helical" evidence="10">
    <location>
        <begin position="237"/>
        <end position="256"/>
    </location>
</feature>
<dbReference type="InterPro" id="IPR050879">
    <property type="entry name" value="Acyltransferase_3"/>
</dbReference>
<comment type="subcellular location">
    <subcellularLocation>
        <location evidence="1">Cell membrane</location>
        <topology evidence="1">Multi-pass membrane protein</topology>
    </subcellularLocation>
</comment>
<evidence type="ECO:0000259" key="11">
    <source>
        <dbReference type="Pfam" id="PF01757"/>
    </source>
</evidence>
<feature type="transmembrane region" description="Helical" evidence="10">
    <location>
        <begin position="329"/>
        <end position="351"/>
    </location>
</feature>
<dbReference type="InterPro" id="IPR002656">
    <property type="entry name" value="Acyl_transf_3_dom"/>
</dbReference>
<evidence type="ECO:0000256" key="2">
    <source>
        <dbReference type="ARBA" id="ARBA00007400"/>
    </source>
</evidence>
<dbReference type="Pfam" id="PF01757">
    <property type="entry name" value="Acyl_transf_3"/>
    <property type="match status" value="1"/>
</dbReference>
<feature type="compositionally biased region" description="Polar residues" evidence="9">
    <location>
        <begin position="401"/>
        <end position="422"/>
    </location>
</feature>
<feature type="transmembrane region" description="Helical" evidence="10">
    <location>
        <begin position="372"/>
        <end position="397"/>
    </location>
</feature>
<keyword evidence="6 10" id="KW-1133">Transmembrane helix</keyword>
<name>A0ABU1U3L7_9BACL</name>
<dbReference type="PANTHER" id="PTHR23028:SF53">
    <property type="entry name" value="ACYL_TRANSF_3 DOMAIN-CONTAINING PROTEIN"/>
    <property type="match status" value="1"/>
</dbReference>
<evidence type="ECO:0000313" key="13">
    <source>
        <dbReference type="Proteomes" id="UP001258181"/>
    </source>
</evidence>
<sequence length="628" mass="70868">MSGKSGFRYIPGLDGLRAFAVLSVIAYHFNFSWASGGFLGVDFFFVLSGYLITSIILPLKGNEITLDPREFWMGRIRRLLPASFVMIIATVIWVVLFNRELLNTVRGDAISAFFYTTNWWYIFHDVSYFDSFGSPSPIKNLWSLAIEEQFYIIWPIVLITGLRLFKRRGRFSIFVFVGMLGSAWLMSTLYHPGADPSRVYYGTDTRSFELMTGCWLALLWPMKRLSTKELPLSTKSFLNGLSIFSFAIFIYSVYFFDEFQPFIYKGGMLLFCLNAAVLIACICHPSSYLGSLLGKQPLNWIGTRSYGIYLWHYPVIVLSTPIQEIGNPVYWRVGLQLAITFILADVSYRFIETPIRKHGFKGFYQKYFSINHINSLPAMVVSLPALILFIGGITGVVHGKNQSEAASTQPTHLKISSSQESGQNKDSDHAPSPSKDNDDDKIIDQIKEHDAQNKSEQDKIVSENEVKPDPPAPAKTYTEVLAIGDSVMLDIATRLQNTHSKITIDGKVGRQLSEALQIAPEYAKFNQPNKAVIIELGTNGYFTEDQLNTLLNTFSKADIYLVNTRVPRSWESKVNALLLEKAKEKDNITLVDWHSESIKHPEYFGSDGVHLGSRGKDALTNLINKAMK</sequence>
<keyword evidence="7 10" id="KW-0472">Membrane</keyword>
<feature type="transmembrane region" description="Helical" evidence="10">
    <location>
        <begin position="262"/>
        <end position="285"/>
    </location>
</feature>
<dbReference type="RefSeq" id="WP_310260252.1">
    <property type="nucleotide sequence ID" value="NZ_JAVDWA010000005.1"/>
</dbReference>
<protein>
    <submittedName>
        <fullName evidence="12">Peptidoglycan/LPS O-acetylase OafA/YrhL</fullName>
    </submittedName>
</protein>
<keyword evidence="13" id="KW-1185">Reference proteome</keyword>
<evidence type="ECO:0000256" key="7">
    <source>
        <dbReference type="ARBA" id="ARBA00023136"/>
    </source>
</evidence>
<evidence type="ECO:0000256" key="1">
    <source>
        <dbReference type="ARBA" id="ARBA00004651"/>
    </source>
</evidence>
<keyword evidence="5 10" id="KW-0812">Transmembrane</keyword>
<feature type="transmembrane region" description="Helical" evidence="10">
    <location>
        <begin position="149"/>
        <end position="165"/>
    </location>
</feature>
<evidence type="ECO:0000256" key="4">
    <source>
        <dbReference type="ARBA" id="ARBA00022679"/>
    </source>
</evidence>
<gene>
    <name evidence="12" type="ORF">J2X07_002998</name>
</gene>
<evidence type="ECO:0000256" key="3">
    <source>
        <dbReference type="ARBA" id="ARBA00022475"/>
    </source>
</evidence>
<dbReference type="InterPro" id="IPR036514">
    <property type="entry name" value="SGNH_hydro_sf"/>
</dbReference>
<feature type="transmembrane region" description="Helical" evidence="10">
    <location>
        <begin position="306"/>
        <end position="323"/>
    </location>
</feature>
<dbReference type="PANTHER" id="PTHR23028">
    <property type="entry name" value="ACETYLTRANSFERASE"/>
    <property type="match status" value="1"/>
</dbReference>
<feature type="domain" description="Acyltransferase 3" evidence="11">
    <location>
        <begin position="11"/>
        <end position="342"/>
    </location>
</feature>
<comment type="similarity">
    <text evidence="2">Belongs to the acyltransferase 3 family.</text>
</comment>
<feature type="transmembrane region" description="Helical" evidence="10">
    <location>
        <begin position="79"/>
        <end position="97"/>
    </location>
</feature>
<keyword evidence="8" id="KW-0012">Acyltransferase</keyword>
<evidence type="ECO:0000256" key="6">
    <source>
        <dbReference type="ARBA" id="ARBA00022989"/>
    </source>
</evidence>
<evidence type="ECO:0000256" key="5">
    <source>
        <dbReference type="ARBA" id="ARBA00022692"/>
    </source>
</evidence>
<dbReference type="Proteomes" id="UP001258181">
    <property type="component" value="Unassembled WGS sequence"/>
</dbReference>
<dbReference type="EMBL" id="JAVDWA010000005">
    <property type="protein sequence ID" value="MDR7074008.1"/>
    <property type="molecule type" value="Genomic_DNA"/>
</dbReference>